<keyword evidence="2" id="KW-1133">Transmembrane helix</keyword>
<dbReference type="PATRIC" id="fig|1280953.3.peg.1686"/>
<feature type="region of interest" description="Disordered" evidence="1">
    <location>
        <begin position="60"/>
        <end position="108"/>
    </location>
</feature>
<dbReference type="RefSeq" id="WP_035537427.1">
    <property type="nucleotide sequence ID" value="NZ_ARYL01000010.1"/>
</dbReference>
<comment type="caution">
    <text evidence="3">The sequence shown here is derived from an EMBL/GenBank/DDBJ whole genome shotgun (WGS) entry which is preliminary data.</text>
</comment>
<name>A0A059G8B1_9PROT</name>
<dbReference type="Proteomes" id="UP000024942">
    <property type="component" value="Unassembled WGS sequence"/>
</dbReference>
<keyword evidence="2" id="KW-0812">Transmembrane</keyword>
<organism evidence="3 4">
    <name type="scientific">Hyphomonas oceanitis SCH89</name>
    <dbReference type="NCBI Taxonomy" id="1280953"/>
    <lineage>
        <taxon>Bacteria</taxon>
        <taxon>Pseudomonadati</taxon>
        <taxon>Pseudomonadota</taxon>
        <taxon>Alphaproteobacteria</taxon>
        <taxon>Hyphomonadales</taxon>
        <taxon>Hyphomonadaceae</taxon>
        <taxon>Hyphomonas</taxon>
    </lineage>
</organism>
<dbReference type="STRING" id="1280953.HOC_08337"/>
<evidence type="ECO:0000313" key="3">
    <source>
        <dbReference type="EMBL" id="KDA02939.1"/>
    </source>
</evidence>
<dbReference type="OrthoDB" id="7620115at2"/>
<keyword evidence="2" id="KW-0472">Membrane</keyword>
<gene>
    <name evidence="3" type="ORF">HOC_08337</name>
</gene>
<accession>A0A059G8B1</accession>
<reference evidence="3 4" key="1">
    <citation type="journal article" date="2014" name="Antonie Van Leeuwenhoek">
        <title>Hyphomonas beringensis sp. nov. and Hyphomonas chukchiensis sp. nov., isolated from surface seawater of the Bering Sea and Chukchi Sea.</title>
        <authorList>
            <person name="Li C."/>
            <person name="Lai Q."/>
            <person name="Li G."/>
            <person name="Dong C."/>
            <person name="Wang J."/>
            <person name="Liao Y."/>
            <person name="Shao Z."/>
        </authorList>
    </citation>
    <scope>NUCLEOTIDE SEQUENCE [LARGE SCALE GENOMIC DNA]</scope>
    <source>
        <strain evidence="3 4">SCH89</strain>
    </source>
</reference>
<evidence type="ECO:0000256" key="2">
    <source>
        <dbReference type="SAM" id="Phobius"/>
    </source>
</evidence>
<proteinExistence type="predicted"/>
<keyword evidence="4" id="KW-1185">Reference proteome</keyword>
<evidence type="ECO:0000256" key="1">
    <source>
        <dbReference type="SAM" id="MobiDB-lite"/>
    </source>
</evidence>
<evidence type="ECO:0000313" key="4">
    <source>
        <dbReference type="Proteomes" id="UP000024942"/>
    </source>
</evidence>
<feature type="transmembrane region" description="Helical" evidence="2">
    <location>
        <begin position="31"/>
        <end position="53"/>
    </location>
</feature>
<sequence>MTDSKEPYEGEFIPAAHLTPEAVAARKKRNLWLGLALLGFVVLVAITTMIRLANANLSEGAGFYYSNSGGSAREDERMPIDDQPALPPGMTQDQAAPPPGLEPEGSPE</sequence>
<protein>
    <submittedName>
        <fullName evidence="3">Uncharacterized protein</fullName>
    </submittedName>
</protein>
<dbReference type="AlphaFoldDB" id="A0A059G8B1"/>
<dbReference type="EMBL" id="ARYL01000010">
    <property type="protein sequence ID" value="KDA02939.1"/>
    <property type="molecule type" value="Genomic_DNA"/>
</dbReference>